<evidence type="ECO:0000256" key="1">
    <source>
        <dbReference type="SAM" id="MobiDB-lite"/>
    </source>
</evidence>
<proteinExistence type="predicted"/>
<dbReference type="GO" id="GO:0060271">
    <property type="term" value="P:cilium assembly"/>
    <property type="evidence" value="ECO:0007669"/>
    <property type="project" value="TreeGrafter"/>
</dbReference>
<organism evidence="2 3">
    <name type="scientific">Aquarana catesbeiana</name>
    <name type="common">American bullfrog</name>
    <name type="synonym">Rana catesbeiana</name>
    <dbReference type="NCBI Taxonomy" id="8400"/>
    <lineage>
        <taxon>Eukaryota</taxon>
        <taxon>Metazoa</taxon>
        <taxon>Chordata</taxon>
        <taxon>Craniata</taxon>
        <taxon>Vertebrata</taxon>
        <taxon>Euteleostomi</taxon>
        <taxon>Amphibia</taxon>
        <taxon>Batrachia</taxon>
        <taxon>Anura</taxon>
        <taxon>Neobatrachia</taxon>
        <taxon>Ranoidea</taxon>
        <taxon>Ranidae</taxon>
        <taxon>Aquarana</taxon>
    </lineage>
</organism>
<keyword evidence="3" id="KW-1185">Reference proteome</keyword>
<dbReference type="OrthoDB" id="2134133at2759"/>
<sequence length="258" mass="28476">EPVKHCTSNQQITDAMQVSCRPVSVFACSPLVVYPVLDSRSVTGQITRDSEDKPNIRPTSAAVMSGKPRPGRPLEHSTSSLSHNVPSARRRNPPRTLHPINNNPNTSRSGTPKMEEVIRGTRLQTANDQLPCSPVPFNRNNLLPPIGTSDTEYHYLPGSQRQMPDNPLGRSFVNLDHPNLLRPRRGSDEIDSISIGVTGIGLGIGSSSASSVQWSHSIYERKDNSEELHSDRVQRDQNPCQFLLLSVLPLIPPVCHYN</sequence>
<dbReference type="AlphaFoldDB" id="A0A2G9SMV3"/>
<evidence type="ECO:0000313" key="2">
    <source>
        <dbReference type="EMBL" id="PIO40793.1"/>
    </source>
</evidence>
<evidence type="ECO:0000313" key="3">
    <source>
        <dbReference type="Proteomes" id="UP000228934"/>
    </source>
</evidence>
<feature type="region of interest" description="Disordered" evidence="1">
    <location>
        <begin position="45"/>
        <end position="112"/>
    </location>
</feature>
<dbReference type="PANTHER" id="PTHR31997">
    <property type="entry name" value="AGAP003710-PA"/>
    <property type="match status" value="1"/>
</dbReference>
<gene>
    <name evidence="2" type="ORF">AB205_0217970</name>
</gene>
<dbReference type="Proteomes" id="UP000228934">
    <property type="component" value="Unassembled WGS sequence"/>
</dbReference>
<accession>A0A2G9SMV3</accession>
<name>A0A2G9SMV3_AQUCT</name>
<feature type="compositionally biased region" description="Polar residues" evidence="1">
    <location>
        <begin position="76"/>
        <end position="85"/>
    </location>
</feature>
<dbReference type="PANTHER" id="PTHR31997:SF0">
    <property type="entry name" value="PRIMARY CILIUM ASSEMBLY PROTEIN FAM149B1"/>
    <property type="match status" value="1"/>
</dbReference>
<reference evidence="3" key="1">
    <citation type="journal article" date="2017" name="Nat. Commun.">
        <title>The North American bullfrog draft genome provides insight into hormonal regulation of long noncoding RNA.</title>
        <authorList>
            <person name="Hammond S.A."/>
            <person name="Warren R.L."/>
            <person name="Vandervalk B.P."/>
            <person name="Kucuk E."/>
            <person name="Khan H."/>
            <person name="Gibb E.A."/>
            <person name="Pandoh P."/>
            <person name="Kirk H."/>
            <person name="Zhao Y."/>
            <person name="Jones M."/>
            <person name="Mungall A.J."/>
            <person name="Coope R."/>
            <person name="Pleasance S."/>
            <person name="Moore R.A."/>
            <person name="Holt R.A."/>
            <person name="Round J.M."/>
            <person name="Ohora S."/>
            <person name="Walle B.V."/>
            <person name="Veldhoen N."/>
            <person name="Helbing C.C."/>
            <person name="Birol I."/>
        </authorList>
    </citation>
    <scope>NUCLEOTIDE SEQUENCE [LARGE SCALE GENOMIC DNA]</scope>
</reference>
<protein>
    <submittedName>
        <fullName evidence="2">Uncharacterized protein</fullName>
    </submittedName>
</protein>
<feature type="compositionally biased region" description="Polar residues" evidence="1">
    <location>
        <begin position="99"/>
        <end position="110"/>
    </location>
</feature>
<dbReference type="GO" id="GO:0061512">
    <property type="term" value="P:protein localization to cilium"/>
    <property type="evidence" value="ECO:0007669"/>
    <property type="project" value="TreeGrafter"/>
</dbReference>
<dbReference type="InterPro" id="IPR039630">
    <property type="entry name" value="FAM149"/>
</dbReference>
<dbReference type="EMBL" id="KV923600">
    <property type="protein sequence ID" value="PIO40793.1"/>
    <property type="molecule type" value="Genomic_DNA"/>
</dbReference>
<feature type="non-terminal residue" evidence="2">
    <location>
        <position position="1"/>
    </location>
</feature>